<dbReference type="Gene3D" id="1.10.1470.10">
    <property type="entry name" value="YjbJ"/>
    <property type="match status" value="1"/>
</dbReference>
<evidence type="ECO:0000259" key="2">
    <source>
        <dbReference type="Pfam" id="PF05532"/>
    </source>
</evidence>
<evidence type="ECO:0000313" key="4">
    <source>
        <dbReference type="Proteomes" id="UP000325755"/>
    </source>
</evidence>
<dbReference type="SUPFAM" id="SSF69047">
    <property type="entry name" value="Hypothetical protein YjbJ"/>
    <property type="match status" value="1"/>
</dbReference>
<dbReference type="EMBL" id="CP044205">
    <property type="protein sequence ID" value="QFY44513.1"/>
    <property type="molecule type" value="Genomic_DNA"/>
</dbReference>
<dbReference type="RefSeq" id="WP_153250474.1">
    <property type="nucleotide sequence ID" value="NZ_CP044205.1"/>
</dbReference>
<dbReference type="InterPro" id="IPR008462">
    <property type="entry name" value="CsbD"/>
</dbReference>
<dbReference type="InParanoid" id="A0A5Q0BKZ7"/>
<evidence type="ECO:0000313" key="3">
    <source>
        <dbReference type="EMBL" id="QFY44513.1"/>
    </source>
</evidence>
<dbReference type="AlphaFoldDB" id="A0A5Q0BKZ7"/>
<dbReference type="KEGG" id="mmob:F6R98_19320"/>
<sequence length="58" mass="6138">MNKDQVKGRVEKTKGTVKEAAGVILGDAAIEAKGDIQKNVGKVQAGFGDLKENIKKGR</sequence>
<reference evidence="3 4" key="1">
    <citation type="submission" date="2019-09" db="EMBL/GenBank/DDBJ databases">
        <title>Ecophysiology of the spiral-shaped methanotroph Methylospira mobilis as revealed by the complete genome sequence.</title>
        <authorList>
            <person name="Oshkin I.Y."/>
            <person name="Dedysh S.N."/>
            <person name="Miroshnikov K."/>
            <person name="Danilova O.V."/>
            <person name="Hakobyan A."/>
            <person name="Liesack W."/>
        </authorList>
    </citation>
    <scope>NUCLEOTIDE SEQUENCE [LARGE SCALE GENOMIC DNA]</scope>
    <source>
        <strain evidence="3 4">Shm1</strain>
    </source>
</reference>
<dbReference type="Proteomes" id="UP000325755">
    <property type="component" value="Chromosome"/>
</dbReference>
<name>A0A5Q0BKZ7_9GAMM</name>
<gene>
    <name evidence="3" type="ORF">F6R98_19320</name>
</gene>
<protein>
    <submittedName>
        <fullName evidence="3">CsbD family protein</fullName>
    </submittedName>
</protein>
<organism evidence="3 4">
    <name type="scientific">Candidatus Methylospira mobilis</name>
    <dbReference type="NCBI Taxonomy" id="1808979"/>
    <lineage>
        <taxon>Bacteria</taxon>
        <taxon>Pseudomonadati</taxon>
        <taxon>Pseudomonadota</taxon>
        <taxon>Gammaproteobacteria</taxon>
        <taxon>Methylococcales</taxon>
        <taxon>Methylococcaceae</taxon>
        <taxon>Candidatus Methylospira</taxon>
    </lineage>
</organism>
<keyword evidence="4" id="KW-1185">Reference proteome</keyword>
<dbReference type="OrthoDB" id="8564562at2"/>
<proteinExistence type="inferred from homology"/>
<feature type="domain" description="CsbD-like" evidence="2">
    <location>
        <begin position="4"/>
        <end position="56"/>
    </location>
</feature>
<evidence type="ECO:0000256" key="1">
    <source>
        <dbReference type="ARBA" id="ARBA00009129"/>
    </source>
</evidence>
<comment type="similarity">
    <text evidence="1">Belongs to the UPF0337 (CsbD) family.</text>
</comment>
<dbReference type="InterPro" id="IPR036629">
    <property type="entry name" value="YjbJ_sf"/>
</dbReference>
<accession>A0A5Q0BKZ7</accession>
<dbReference type="Pfam" id="PF05532">
    <property type="entry name" value="CsbD"/>
    <property type="match status" value="1"/>
</dbReference>